<evidence type="ECO:0000313" key="2">
    <source>
        <dbReference type="EMBL" id="OCX13717.1"/>
    </source>
</evidence>
<accession>A0A1C2DG79</accession>
<gene>
    <name evidence="2" type="ORF">QV13_24550</name>
</gene>
<feature type="chain" id="PRO_5008659400" description="Spore coat protein U domain-containing protein" evidence="1">
    <location>
        <begin position="17"/>
        <end position="153"/>
    </location>
</feature>
<protein>
    <recommendedName>
        <fullName evidence="4">Spore coat protein U domain-containing protein</fullName>
    </recommendedName>
</protein>
<evidence type="ECO:0000256" key="1">
    <source>
        <dbReference type="SAM" id="SignalP"/>
    </source>
</evidence>
<feature type="signal peptide" evidence="1">
    <location>
        <begin position="1"/>
        <end position="16"/>
    </location>
</feature>
<evidence type="ECO:0008006" key="4">
    <source>
        <dbReference type="Google" id="ProtNLM"/>
    </source>
</evidence>
<comment type="caution">
    <text evidence="2">The sequence shown here is derived from an EMBL/GenBank/DDBJ whole genome shotgun (WGS) entry which is preliminary data.</text>
</comment>
<dbReference type="STRING" id="1566387.QV13_24550"/>
<reference evidence="2 3" key="1">
    <citation type="submission" date="2016-08" db="EMBL/GenBank/DDBJ databases">
        <title>Whole genome sequence of Mesorhizobium sp. strain UASWS1009 isolated from industrial sewage.</title>
        <authorList>
            <person name="Crovadore J."/>
            <person name="Calmin G."/>
            <person name="Chablais R."/>
            <person name="Cochard B."/>
            <person name="Lefort F."/>
        </authorList>
    </citation>
    <scope>NUCLEOTIDE SEQUENCE [LARGE SCALE GENOMIC DNA]</scope>
    <source>
        <strain evidence="2 3">UASWS1009</strain>
    </source>
</reference>
<proteinExistence type="predicted"/>
<evidence type="ECO:0000313" key="3">
    <source>
        <dbReference type="Proteomes" id="UP000094412"/>
    </source>
</evidence>
<keyword evidence="3" id="KW-1185">Reference proteome</keyword>
<name>A0A1C2DG79_9HYPH</name>
<organism evidence="2 3">
    <name type="scientific">Mesorhizobium hungaricum</name>
    <dbReference type="NCBI Taxonomy" id="1566387"/>
    <lineage>
        <taxon>Bacteria</taxon>
        <taxon>Pseudomonadati</taxon>
        <taxon>Pseudomonadota</taxon>
        <taxon>Alphaproteobacteria</taxon>
        <taxon>Hyphomicrobiales</taxon>
        <taxon>Phyllobacteriaceae</taxon>
        <taxon>Mesorhizobium</taxon>
    </lineage>
</organism>
<dbReference type="AlphaFoldDB" id="A0A1C2DG79"/>
<keyword evidence="1" id="KW-0732">Signal</keyword>
<dbReference type="Proteomes" id="UP000094412">
    <property type="component" value="Unassembled WGS sequence"/>
</dbReference>
<sequence>MALLVISALVSNSASAAVDGTCTIMVTKTGTMTTNANASVLSSKTASNGYAAASITIQPGLLGVLCSLVQLLNCFALSVVPPASFSSAPSGGGTNVSFSTVFRIDGSSTDQPQNTPVKILNGPHSVQIDLIATKSSGIYAAGSYQGTVTLRCE</sequence>
<dbReference type="EMBL" id="MDEO01000036">
    <property type="protein sequence ID" value="OCX13717.1"/>
    <property type="molecule type" value="Genomic_DNA"/>
</dbReference>
<dbReference type="OrthoDB" id="8100388at2"/>